<dbReference type="Proteomes" id="UP000187209">
    <property type="component" value="Unassembled WGS sequence"/>
</dbReference>
<comment type="caution">
    <text evidence="1">The sequence shown here is derived from an EMBL/GenBank/DDBJ whole genome shotgun (WGS) entry which is preliminary data.</text>
</comment>
<keyword evidence="2" id="KW-1185">Reference proteome</keyword>
<organism evidence="1 2">
    <name type="scientific">Stentor coeruleus</name>
    <dbReference type="NCBI Taxonomy" id="5963"/>
    <lineage>
        <taxon>Eukaryota</taxon>
        <taxon>Sar</taxon>
        <taxon>Alveolata</taxon>
        <taxon>Ciliophora</taxon>
        <taxon>Postciliodesmatophora</taxon>
        <taxon>Heterotrichea</taxon>
        <taxon>Heterotrichida</taxon>
        <taxon>Stentoridae</taxon>
        <taxon>Stentor</taxon>
    </lineage>
</organism>
<dbReference type="InterPro" id="IPR011990">
    <property type="entry name" value="TPR-like_helical_dom_sf"/>
</dbReference>
<dbReference type="EMBL" id="MPUH01000133">
    <property type="protein sequence ID" value="OMJ89155.1"/>
    <property type="molecule type" value="Genomic_DNA"/>
</dbReference>
<dbReference type="AlphaFoldDB" id="A0A1R2CJM3"/>
<dbReference type="Gene3D" id="1.25.40.10">
    <property type="entry name" value="Tetratricopeptide repeat domain"/>
    <property type="match status" value="1"/>
</dbReference>
<evidence type="ECO:0000313" key="2">
    <source>
        <dbReference type="Proteomes" id="UP000187209"/>
    </source>
</evidence>
<accession>A0A1R2CJM3</accession>
<reference evidence="1 2" key="1">
    <citation type="submission" date="2016-11" db="EMBL/GenBank/DDBJ databases">
        <title>The macronuclear genome of Stentor coeruleus: a giant cell with tiny introns.</title>
        <authorList>
            <person name="Slabodnick M."/>
            <person name="Ruby J.G."/>
            <person name="Reiff S.B."/>
            <person name="Swart E.C."/>
            <person name="Gosai S."/>
            <person name="Prabakaran S."/>
            <person name="Witkowska E."/>
            <person name="Larue G.E."/>
            <person name="Fisher S."/>
            <person name="Freeman R.M."/>
            <person name="Gunawardena J."/>
            <person name="Chu W."/>
            <person name="Stover N.A."/>
            <person name="Gregory B.D."/>
            <person name="Nowacki M."/>
            <person name="Derisi J."/>
            <person name="Roy S.W."/>
            <person name="Marshall W.F."/>
            <person name="Sood P."/>
        </authorList>
    </citation>
    <scope>NUCLEOTIDE SEQUENCE [LARGE SCALE GENOMIC DNA]</scope>
    <source>
        <strain evidence="1">WM001</strain>
    </source>
</reference>
<sequence length="369" mass="41859">MENKRSRFESSIFTEEIITENDLPSYLLSLENQALSHIQNNDLQNALSSLKTSEEMMESISMQGGSLNSENIISILHNIAYCYQELGELKKQVIYIDACYFNAKTLKFIQGGISKTEDSIRKSKYIAKLALQYSSVLTALNKPKKALKFAYSAYIYSCRAINDTLEACKKHKQNLQYKVKKAKLSKSEKNRLSLVQRAMPILEVIESYLRKGDLQKVDMRSALGIKGYPEWISSINMSEFLKISTVKAADFTCGLGIQAEFTKDYLFYKIALLATSLYFLGARNQSLGNHNKGHRYSLSAKRFAGNFFSEKCPIFRELNENASKMSVENPDASENKGVKKIKRNKSLNYNIPKFNVHSSSFSKFSSVLV</sequence>
<name>A0A1R2CJM3_9CILI</name>
<protein>
    <submittedName>
        <fullName evidence="1">Uncharacterized protein</fullName>
    </submittedName>
</protein>
<gene>
    <name evidence="1" type="ORF">SteCoe_8785</name>
</gene>
<evidence type="ECO:0000313" key="1">
    <source>
        <dbReference type="EMBL" id="OMJ89155.1"/>
    </source>
</evidence>
<proteinExistence type="predicted"/>
<dbReference type="OrthoDB" id="10540647at2759"/>